<evidence type="ECO:0000256" key="2">
    <source>
        <dbReference type="SAM" id="MobiDB-lite"/>
    </source>
</evidence>
<dbReference type="AlphaFoldDB" id="F4LIP5"/>
<dbReference type="Proteomes" id="UP000006546">
    <property type="component" value="Chromosome"/>
</dbReference>
<dbReference type="KEGG" id="tbe:Trebr_1850"/>
<dbReference type="PANTHER" id="PTHR43156:SF2">
    <property type="entry name" value="STAGE II SPORULATION PROTEIN E"/>
    <property type="match status" value="1"/>
</dbReference>
<dbReference type="SMART" id="SM00331">
    <property type="entry name" value="PP2C_SIG"/>
    <property type="match status" value="1"/>
</dbReference>
<evidence type="ECO:0000256" key="3">
    <source>
        <dbReference type="SAM" id="Phobius"/>
    </source>
</evidence>
<name>F4LIP5_TREBD</name>
<dbReference type="Gene3D" id="3.60.40.10">
    <property type="entry name" value="PPM-type phosphatase domain"/>
    <property type="match status" value="1"/>
</dbReference>
<evidence type="ECO:0000313" key="6">
    <source>
        <dbReference type="EMBL" id="AEE17270.1"/>
    </source>
</evidence>
<dbReference type="InterPro" id="IPR029016">
    <property type="entry name" value="GAF-like_dom_sf"/>
</dbReference>
<feature type="compositionally biased region" description="Acidic residues" evidence="2">
    <location>
        <begin position="92"/>
        <end position="114"/>
    </location>
</feature>
<dbReference type="InterPro" id="IPR052016">
    <property type="entry name" value="Bact_Sigma-Reg"/>
</dbReference>
<evidence type="ECO:0000313" key="7">
    <source>
        <dbReference type="Proteomes" id="UP000006546"/>
    </source>
</evidence>
<protein>
    <submittedName>
        <fullName evidence="6">Protein serine/threonine phosphatase with GAF(S) sensor(S)</fullName>
    </submittedName>
</protein>
<dbReference type="PANTHER" id="PTHR43156">
    <property type="entry name" value="STAGE II SPORULATION PROTEIN E-RELATED"/>
    <property type="match status" value="1"/>
</dbReference>
<dbReference type="Pfam" id="PF07228">
    <property type="entry name" value="SpoIIE"/>
    <property type="match status" value="1"/>
</dbReference>
<keyword evidence="3" id="KW-0812">Transmembrane</keyword>
<sequence>MFITSDSFAYVPLLLTAVFSFLLAVFFSITKRRGNGSVGVFHIASAVILCAGSIYAILNPGLTVFAAAAALSAGLLVPAVLPLLNGKREAPEPAEEPECEISDGDAEEDQSDGEDTVPADLIEVCRDFMIHAADAFSEESGLNGLLDYINTTLIREVKADGGAILLIDDFDDVLAVKTFQGNFPPPYKLSDDIPHKIVRVETNFRFAQFPLSETIFGEVARSGKAELITEPLADDRIYQNEPEDFLKCGSYIFVPLKIRDTVIGVAALARKYAVEPFTERDFTAAAILTDFASTAVKNVYSFQEIVEHSELTKESDIACRLQNTLHPKLLPAIPGLALGCYYNTAEGVCGDYYDIVPARKDRISFILTDVAGKGMNSLIVMVMIRAMLRLIVNTAQSAGTILGWANRGIAGESNIDHFASLALINYDSTVQKIQLATAGTTPVLLYSAETDSIKQISAVSEPIGVEKTTVYDDKEYSVHSGDIVVTYTDGLVETPDARGIQYSKEKLMALIAKNHQLSGKEIADIVKADVKKFSGAGHQHDDQTLLVIKIQ</sequence>
<dbReference type="SUPFAM" id="SSF55781">
    <property type="entry name" value="GAF domain-like"/>
    <property type="match status" value="1"/>
</dbReference>
<organism evidence="6 7">
    <name type="scientific">Treponema brennaborense (strain DSM 12168 / CIP 105900 / DD5/3)</name>
    <dbReference type="NCBI Taxonomy" id="906968"/>
    <lineage>
        <taxon>Bacteria</taxon>
        <taxon>Pseudomonadati</taxon>
        <taxon>Spirochaetota</taxon>
        <taxon>Spirochaetia</taxon>
        <taxon>Spirochaetales</taxon>
        <taxon>Treponemataceae</taxon>
        <taxon>Treponema</taxon>
    </lineage>
</organism>
<keyword evidence="3" id="KW-1133">Transmembrane helix</keyword>
<evidence type="ECO:0000259" key="4">
    <source>
        <dbReference type="SMART" id="SM00065"/>
    </source>
</evidence>
<gene>
    <name evidence="6" type="ordered locus">Trebr_1850</name>
</gene>
<dbReference type="InterPro" id="IPR036457">
    <property type="entry name" value="PPM-type-like_dom_sf"/>
</dbReference>
<accession>F4LIP5</accession>
<dbReference type="eggNOG" id="COG2208">
    <property type="taxonomic scope" value="Bacteria"/>
</dbReference>
<dbReference type="SMART" id="SM00065">
    <property type="entry name" value="GAF"/>
    <property type="match status" value="1"/>
</dbReference>
<dbReference type="Pfam" id="PF13185">
    <property type="entry name" value="GAF_2"/>
    <property type="match status" value="1"/>
</dbReference>
<dbReference type="GO" id="GO:0016791">
    <property type="term" value="F:phosphatase activity"/>
    <property type="evidence" value="ECO:0007669"/>
    <property type="project" value="TreeGrafter"/>
</dbReference>
<dbReference type="eggNOG" id="COG2203">
    <property type="taxonomic scope" value="Bacteria"/>
</dbReference>
<reference evidence="7" key="1">
    <citation type="submission" date="2011-04" db="EMBL/GenBank/DDBJ databases">
        <title>The complete genome of Treponema brennaborense DSM 12168.</title>
        <authorList>
            <person name="Lucas S."/>
            <person name="Han J."/>
            <person name="Lapidus A."/>
            <person name="Bruce D."/>
            <person name="Goodwin L."/>
            <person name="Pitluck S."/>
            <person name="Peters L."/>
            <person name="Kyrpides N."/>
            <person name="Mavromatis K."/>
            <person name="Ivanova N."/>
            <person name="Mikhailova N."/>
            <person name="Pagani I."/>
            <person name="Teshima H."/>
            <person name="Detter J.C."/>
            <person name="Tapia R."/>
            <person name="Han C."/>
            <person name="Land M."/>
            <person name="Hauser L."/>
            <person name="Markowitz V."/>
            <person name="Cheng J.-F."/>
            <person name="Hugenholtz P."/>
            <person name="Woyke T."/>
            <person name="Wu D."/>
            <person name="Gronow S."/>
            <person name="Wellnitz S."/>
            <person name="Brambilla E."/>
            <person name="Klenk H.-P."/>
            <person name="Eisen J.A."/>
        </authorList>
    </citation>
    <scope>NUCLEOTIDE SEQUENCE [LARGE SCALE GENOMIC DNA]</scope>
    <source>
        <strain evidence="7">DSM 12168 / CIP 105900 / DD5/3</strain>
    </source>
</reference>
<dbReference type="HOGENOM" id="CLU_000445_43_6_12"/>
<proteinExistence type="predicted"/>
<keyword evidence="3" id="KW-0472">Membrane</keyword>
<keyword evidence="7" id="KW-1185">Reference proteome</keyword>
<feature type="transmembrane region" description="Helical" evidence="3">
    <location>
        <begin position="7"/>
        <end position="27"/>
    </location>
</feature>
<dbReference type="InterPro" id="IPR001932">
    <property type="entry name" value="PPM-type_phosphatase-like_dom"/>
</dbReference>
<feature type="transmembrane region" description="Helical" evidence="3">
    <location>
        <begin position="64"/>
        <end position="84"/>
    </location>
</feature>
<evidence type="ECO:0000259" key="5">
    <source>
        <dbReference type="SMART" id="SM00331"/>
    </source>
</evidence>
<dbReference type="InterPro" id="IPR003018">
    <property type="entry name" value="GAF"/>
</dbReference>
<keyword evidence="1" id="KW-0378">Hydrolase</keyword>
<feature type="domain" description="GAF" evidence="4">
    <location>
        <begin position="141"/>
        <end position="306"/>
    </location>
</feature>
<dbReference type="Gene3D" id="3.30.450.40">
    <property type="match status" value="1"/>
</dbReference>
<feature type="region of interest" description="Disordered" evidence="2">
    <location>
        <begin position="89"/>
        <end position="114"/>
    </location>
</feature>
<dbReference type="STRING" id="906968.Trebr_1850"/>
<evidence type="ECO:0000256" key="1">
    <source>
        <dbReference type="ARBA" id="ARBA00022801"/>
    </source>
</evidence>
<dbReference type="OrthoDB" id="9773346at2"/>
<feature type="domain" description="PPM-type phosphatase" evidence="5">
    <location>
        <begin position="333"/>
        <end position="550"/>
    </location>
</feature>
<dbReference type="RefSeq" id="WP_013758974.1">
    <property type="nucleotide sequence ID" value="NC_015500.1"/>
</dbReference>
<feature type="transmembrane region" description="Helical" evidence="3">
    <location>
        <begin position="39"/>
        <end position="58"/>
    </location>
</feature>
<dbReference type="EMBL" id="CP002696">
    <property type="protein sequence ID" value="AEE17270.1"/>
    <property type="molecule type" value="Genomic_DNA"/>
</dbReference>